<gene>
    <name evidence="1" type="ORF">ALEPTO_LOCUS5412</name>
</gene>
<dbReference type="EMBL" id="CAJVPS010001515">
    <property type="protein sequence ID" value="CAG8541042.1"/>
    <property type="molecule type" value="Genomic_DNA"/>
</dbReference>
<name>A0A9N9ATG8_9GLOM</name>
<keyword evidence="2" id="KW-1185">Reference proteome</keyword>
<accession>A0A9N9ATG8</accession>
<feature type="non-terminal residue" evidence="1">
    <location>
        <position position="51"/>
    </location>
</feature>
<evidence type="ECO:0000313" key="2">
    <source>
        <dbReference type="Proteomes" id="UP000789508"/>
    </source>
</evidence>
<sequence length="51" mass="5775">LCDYAPPRNVPQPRKEMAYATFGRAVEVVQAANRLKKNATKKPDSDEEELQ</sequence>
<reference evidence="1" key="1">
    <citation type="submission" date="2021-06" db="EMBL/GenBank/DDBJ databases">
        <authorList>
            <person name="Kallberg Y."/>
            <person name="Tangrot J."/>
            <person name="Rosling A."/>
        </authorList>
    </citation>
    <scope>NUCLEOTIDE SEQUENCE</scope>
    <source>
        <strain evidence="1">FL130A</strain>
    </source>
</reference>
<protein>
    <submittedName>
        <fullName evidence="1">14045_t:CDS:1</fullName>
    </submittedName>
</protein>
<evidence type="ECO:0000313" key="1">
    <source>
        <dbReference type="EMBL" id="CAG8541042.1"/>
    </source>
</evidence>
<comment type="caution">
    <text evidence="1">The sequence shown here is derived from an EMBL/GenBank/DDBJ whole genome shotgun (WGS) entry which is preliminary data.</text>
</comment>
<dbReference type="AlphaFoldDB" id="A0A9N9ATG8"/>
<organism evidence="1 2">
    <name type="scientific">Ambispora leptoticha</name>
    <dbReference type="NCBI Taxonomy" id="144679"/>
    <lineage>
        <taxon>Eukaryota</taxon>
        <taxon>Fungi</taxon>
        <taxon>Fungi incertae sedis</taxon>
        <taxon>Mucoromycota</taxon>
        <taxon>Glomeromycotina</taxon>
        <taxon>Glomeromycetes</taxon>
        <taxon>Archaeosporales</taxon>
        <taxon>Ambisporaceae</taxon>
        <taxon>Ambispora</taxon>
    </lineage>
</organism>
<proteinExistence type="predicted"/>
<dbReference type="Proteomes" id="UP000789508">
    <property type="component" value="Unassembled WGS sequence"/>
</dbReference>